<keyword evidence="2" id="KW-0732">Signal</keyword>
<dbReference type="Proteomes" id="UP000030635">
    <property type="component" value="Chromosome"/>
</dbReference>
<name>A0A0A7FRV0_9CLOT</name>
<organism evidence="3 4">
    <name type="scientific">Clostridium baratii str. Sullivan</name>
    <dbReference type="NCBI Taxonomy" id="1415775"/>
    <lineage>
        <taxon>Bacteria</taxon>
        <taxon>Bacillati</taxon>
        <taxon>Bacillota</taxon>
        <taxon>Clostridia</taxon>
        <taxon>Eubacteriales</taxon>
        <taxon>Clostridiaceae</taxon>
        <taxon>Clostridium</taxon>
    </lineage>
</organism>
<dbReference type="EMBL" id="CP006905">
    <property type="protein sequence ID" value="AIY82349.1"/>
    <property type="molecule type" value="Genomic_DNA"/>
</dbReference>
<gene>
    <name evidence="3" type="ORF">U729_463</name>
</gene>
<feature type="signal peptide" evidence="2">
    <location>
        <begin position="1"/>
        <end position="22"/>
    </location>
</feature>
<feature type="compositionally biased region" description="Basic and acidic residues" evidence="1">
    <location>
        <begin position="36"/>
        <end position="49"/>
    </location>
</feature>
<evidence type="ECO:0000256" key="1">
    <source>
        <dbReference type="SAM" id="MobiDB-lite"/>
    </source>
</evidence>
<reference evidence="3 4" key="1">
    <citation type="journal article" date="2015" name="Infect. Genet. Evol.">
        <title>Genomic sequences of six botulinum neurotoxin-producing strains representing three clostridial species illustrate the mobility and diversity of botulinum neurotoxin genes.</title>
        <authorList>
            <person name="Smith T.J."/>
            <person name="Hill K.K."/>
            <person name="Xie G."/>
            <person name="Foley B.T."/>
            <person name="Williamson C.H."/>
            <person name="Foster J.T."/>
            <person name="Johnson S.L."/>
            <person name="Chertkov O."/>
            <person name="Teshima H."/>
            <person name="Gibbons H.S."/>
            <person name="Johnsky L.A."/>
            <person name="Karavis M.A."/>
            <person name="Smith L.A."/>
        </authorList>
    </citation>
    <scope>NUCLEOTIDE SEQUENCE [LARGE SCALE GENOMIC DNA]</scope>
    <source>
        <strain evidence="3">Sullivan</strain>
    </source>
</reference>
<protein>
    <submittedName>
        <fullName evidence="3">Putative lipoprotein</fullName>
    </submittedName>
</protein>
<feature type="chain" id="PRO_5038762621" evidence="2">
    <location>
        <begin position="23"/>
        <end position="59"/>
    </location>
</feature>
<dbReference type="AlphaFoldDB" id="A0A0A7FRV0"/>
<evidence type="ECO:0000313" key="4">
    <source>
        <dbReference type="Proteomes" id="UP000030635"/>
    </source>
</evidence>
<evidence type="ECO:0000256" key="2">
    <source>
        <dbReference type="SAM" id="SignalP"/>
    </source>
</evidence>
<proteinExistence type="predicted"/>
<keyword evidence="4" id="KW-1185">Reference proteome</keyword>
<sequence length="59" mass="6519">MKLNRKLALVFLATLVICSFCGCSKKSETNTSTETIDSKGDTHNNKDVINEINIQSESK</sequence>
<keyword evidence="3" id="KW-0449">Lipoprotein</keyword>
<dbReference type="PROSITE" id="PS51257">
    <property type="entry name" value="PROKAR_LIPOPROTEIN"/>
    <property type="match status" value="1"/>
</dbReference>
<dbReference type="RefSeq" id="WP_039311299.1">
    <property type="nucleotide sequence ID" value="NZ_CP006905.1"/>
</dbReference>
<dbReference type="KEGG" id="cbv:U729_463"/>
<accession>A0A0A7FRV0</accession>
<evidence type="ECO:0000313" key="3">
    <source>
        <dbReference type="EMBL" id="AIY82349.1"/>
    </source>
</evidence>
<dbReference type="HOGENOM" id="CLU_2952053_0_0_9"/>
<feature type="region of interest" description="Disordered" evidence="1">
    <location>
        <begin position="26"/>
        <end position="59"/>
    </location>
</feature>